<dbReference type="PANTHER" id="PTHR33594:SF1">
    <property type="entry name" value="HD_PDEASE DOMAIN-CONTAINING PROTEIN"/>
    <property type="match status" value="1"/>
</dbReference>
<reference evidence="2 3" key="1">
    <citation type="submission" date="2017-02" db="EMBL/GenBank/DDBJ databases">
        <authorList>
            <person name="Peterson S.W."/>
        </authorList>
    </citation>
    <scope>NUCLEOTIDE SEQUENCE [LARGE SCALE GENOMIC DNA]</scope>
    <source>
        <strain evidence="2 3">CECT 9027</strain>
    </source>
</reference>
<evidence type="ECO:0000259" key="1">
    <source>
        <dbReference type="PROSITE" id="PS51831"/>
    </source>
</evidence>
<dbReference type="InterPro" id="IPR006674">
    <property type="entry name" value="HD_domain"/>
</dbReference>
<dbReference type="PROSITE" id="PS51831">
    <property type="entry name" value="HD"/>
    <property type="match status" value="1"/>
</dbReference>
<dbReference type="RefSeq" id="WP_077314480.1">
    <property type="nucleotide sequence ID" value="NZ_AP024888.1"/>
</dbReference>
<feature type="domain" description="HD" evidence="1">
    <location>
        <begin position="29"/>
        <end position="133"/>
    </location>
</feature>
<dbReference type="Proteomes" id="UP000189475">
    <property type="component" value="Unassembled WGS sequence"/>
</dbReference>
<dbReference type="SUPFAM" id="SSF109604">
    <property type="entry name" value="HD-domain/PDEase-like"/>
    <property type="match status" value="1"/>
</dbReference>
<evidence type="ECO:0000313" key="3">
    <source>
        <dbReference type="Proteomes" id="UP000189475"/>
    </source>
</evidence>
<dbReference type="STRING" id="1918946.VPAL9027_02063"/>
<dbReference type="CDD" id="cd00077">
    <property type="entry name" value="HDc"/>
    <property type="match status" value="1"/>
</dbReference>
<gene>
    <name evidence="2" type="ORF">VPAL9027_02063</name>
</gene>
<dbReference type="AlphaFoldDB" id="A0A1R4B578"/>
<dbReference type="OrthoDB" id="9797344at2"/>
<evidence type="ECO:0000313" key="2">
    <source>
        <dbReference type="EMBL" id="SJL84082.1"/>
    </source>
</evidence>
<dbReference type="InterPro" id="IPR003607">
    <property type="entry name" value="HD/PDEase_dom"/>
</dbReference>
<sequence length="217" mass="24728">MLTDQQLSTFEPALFEYIQTVMQQDIAHNIQHVLRVVKTAKALCRQEQGQLAIVLPAAYLHDCFSFAKNHPDKAKSSTIAADRAVEFLLSIDYPQAYHDDIHHAIVAHSYSAHVTPRTREAQIVQDADRLDALGAIGVARCIQVNTQLENEFYSSNDPFCQSRSADDRQFAIDHFYTKLLKLQHTMHTQSAQQEAAQRTQFMHLYLQQLSSEITQED</sequence>
<keyword evidence="2" id="KW-0378">Hydrolase</keyword>
<dbReference type="EMBL" id="FUFT01000005">
    <property type="protein sequence ID" value="SJL84082.1"/>
    <property type="molecule type" value="Genomic_DNA"/>
</dbReference>
<dbReference type="Pfam" id="PF01966">
    <property type="entry name" value="HD"/>
    <property type="match status" value="1"/>
</dbReference>
<name>A0A1R4B578_9VIBR</name>
<accession>A0A1R4B578</accession>
<dbReference type="Gene3D" id="1.10.3210.50">
    <property type="match status" value="1"/>
</dbReference>
<proteinExistence type="predicted"/>
<dbReference type="PANTHER" id="PTHR33594">
    <property type="entry name" value="SUPERFAMILY HYDROLASE, PUTATIVE (AFU_ORTHOLOGUE AFUA_1G03035)-RELATED"/>
    <property type="match status" value="1"/>
</dbReference>
<protein>
    <submittedName>
        <fullName evidence="2">Putative hydrolase</fullName>
    </submittedName>
</protein>
<keyword evidence="3" id="KW-1185">Reference proteome</keyword>
<dbReference type="SMART" id="SM00471">
    <property type="entry name" value="HDc"/>
    <property type="match status" value="1"/>
</dbReference>
<dbReference type="GO" id="GO:0016787">
    <property type="term" value="F:hydrolase activity"/>
    <property type="evidence" value="ECO:0007669"/>
    <property type="project" value="UniProtKB-KW"/>
</dbReference>
<organism evidence="2 3">
    <name type="scientific">Vibrio palustris</name>
    <dbReference type="NCBI Taxonomy" id="1918946"/>
    <lineage>
        <taxon>Bacteria</taxon>
        <taxon>Pseudomonadati</taxon>
        <taxon>Pseudomonadota</taxon>
        <taxon>Gammaproteobacteria</taxon>
        <taxon>Vibrionales</taxon>
        <taxon>Vibrionaceae</taxon>
        <taxon>Vibrio</taxon>
    </lineage>
</organism>